<evidence type="ECO:0000259" key="12">
    <source>
        <dbReference type="Pfam" id="PF23936"/>
    </source>
</evidence>
<protein>
    <recommendedName>
        <fullName evidence="5 6">Elongator complex protein 1</fullName>
    </recommendedName>
</protein>
<accession>A0AAV9F830</accession>
<evidence type="ECO:0000256" key="4">
    <source>
        <dbReference type="ARBA" id="ARBA00022694"/>
    </source>
</evidence>
<reference evidence="13" key="2">
    <citation type="submission" date="2023-06" db="EMBL/GenBank/DDBJ databases">
        <authorList>
            <person name="Ma L."/>
            <person name="Liu K.-W."/>
            <person name="Li Z."/>
            <person name="Hsiao Y.-Y."/>
            <person name="Qi Y."/>
            <person name="Fu T."/>
            <person name="Tang G."/>
            <person name="Zhang D."/>
            <person name="Sun W.-H."/>
            <person name="Liu D.-K."/>
            <person name="Li Y."/>
            <person name="Chen G.-Z."/>
            <person name="Liu X.-D."/>
            <person name="Liao X.-Y."/>
            <person name="Jiang Y.-T."/>
            <person name="Yu X."/>
            <person name="Hao Y."/>
            <person name="Huang J."/>
            <person name="Zhao X.-W."/>
            <person name="Ke S."/>
            <person name="Chen Y.-Y."/>
            <person name="Wu W.-L."/>
            <person name="Hsu J.-L."/>
            <person name="Lin Y.-F."/>
            <person name="Huang M.-D."/>
            <person name="Li C.-Y."/>
            <person name="Huang L."/>
            <person name="Wang Z.-W."/>
            <person name="Zhao X."/>
            <person name="Zhong W.-Y."/>
            <person name="Peng D.-H."/>
            <person name="Ahmad S."/>
            <person name="Lan S."/>
            <person name="Zhang J.-S."/>
            <person name="Tsai W.-C."/>
            <person name="Van De Peer Y."/>
            <person name="Liu Z.-J."/>
        </authorList>
    </citation>
    <scope>NUCLEOTIDE SEQUENCE</scope>
    <source>
        <strain evidence="13">CP</strain>
        <tissue evidence="13">Leaves</tissue>
    </source>
</reference>
<dbReference type="InterPro" id="IPR056169">
    <property type="entry name" value="HB_ELP1"/>
</dbReference>
<dbReference type="SUPFAM" id="SSF69322">
    <property type="entry name" value="Tricorn protease domain 2"/>
    <property type="match status" value="1"/>
</dbReference>
<dbReference type="InterPro" id="IPR015943">
    <property type="entry name" value="WD40/YVTN_repeat-like_dom_sf"/>
</dbReference>
<dbReference type="Pfam" id="PF23936">
    <property type="entry name" value="HB_ELP1"/>
    <property type="match status" value="1"/>
</dbReference>
<reference evidence="13" key="1">
    <citation type="journal article" date="2023" name="Nat. Commun.">
        <title>Diploid and tetraploid genomes of Acorus and the evolution of monocots.</title>
        <authorList>
            <person name="Ma L."/>
            <person name="Liu K.W."/>
            <person name="Li Z."/>
            <person name="Hsiao Y.Y."/>
            <person name="Qi Y."/>
            <person name="Fu T."/>
            <person name="Tang G.D."/>
            <person name="Zhang D."/>
            <person name="Sun W.H."/>
            <person name="Liu D.K."/>
            <person name="Li Y."/>
            <person name="Chen G.Z."/>
            <person name="Liu X.D."/>
            <person name="Liao X.Y."/>
            <person name="Jiang Y.T."/>
            <person name="Yu X."/>
            <person name="Hao Y."/>
            <person name="Huang J."/>
            <person name="Zhao X.W."/>
            <person name="Ke S."/>
            <person name="Chen Y.Y."/>
            <person name="Wu W.L."/>
            <person name="Hsu J.L."/>
            <person name="Lin Y.F."/>
            <person name="Huang M.D."/>
            <person name="Li C.Y."/>
            <person name="Huang L."/>
            <person name="Wang Z.W."/>
            <person name="Zhao X."/>
            <person name="Zhong W.Y."/>
            <person name="Peng D.H."/>
            <person name="Ahmad S."/>
            <person name="Lan S."/>
            <person name="Zhang J.S."/>
            <person name="Tsai W.C."/>
            <person name="Van de Peer Y."/>
            <person name="Liu Z.J."/>
        </authorList>
    </citation>
    <scope>NUCLEOTIDE SEQUENCE</scope>
    <source>
        <strain evidence="13">CP</strain>
    </source>
</reference>
<dbReference type="GO" id="GO:0005829">
    <property type="term" value="C:cytosol"/>
    <property type="evidence" value="ECO:0007669"/>
    <property type="project" value="TreeGrafter"/>
</dbReference>
<feature type="compositionally biased region" description="Low complexity" evidence="7">
    <location>
        <begin position="1147"/>
        <end position="1157"/>
    </location>
</feature>
<feature type="domain" description="ELP1 first N-terminal beta-propeller" evidence="8">
    <location>
        <begin position="1"/>
        <end position="162"/>
    </location>
</feature>
<evidence type="ECO:0000313" key="13">
    <source>
        <dbReference type="EMBL" id="KAK1321359.1"/>
    </source>
</evidence>
<dbReference type="InterPro" id="IPR056165">
    <property type="entry name" value="Beta-prop_ELP1_2nd"/>
</dbReference>
<keyword evidence="14" id="KW-1185">Reference proteome</keyword>
<feature type="domain" description="ELP1 TPR" evidence="10">
    <location>
        <begin position="894"/>
        <end position="1055"/>
    </location>
</feature>
<dbReference type="PIRSF" id="PIRSF017233">
    <property type="entry name" value="IKAP"/>
    <property type="match status" value="1"/>
</dbReference>
<comment type="pathway">
    <text evidence="1">tRNA modification; 5-methoxycarbonylmethyl-2-thiouridine-tRNA biosynthesis.</text>
</comment>
<evidence type="ECO:0000259" key="10">
    <source>
        <dbReference type="Pfam" id="PF23878"/>
    </source>
</evidence>
<proteinExistence type="inferred from homology"/>
<feature type="domain" description="ELP1 first N-terminal beta-propeller" evidence="8">
    <location>
        <begin position="172"/>
        <end position="329"/>
    </location>
</feature>
<comment type="subcellular location">
    <subcellularLocation>
        <location evidence="6">Cytoplasm</location>
    </subcellularLocation>
    <subcellularLocation>
        <location evidence="6">Nucleus</location>
    </subcellularLocation>
</comment>
<feature type="region of interest" description="Disordered" evidence="7">
    <location>
        <begin position="1146"/>
        <end position="1176"/>
    </location>
</feature>
<evidence type="ECO:0000259" key="11">
    <source>
        <dbReference type="Pfam" id="PF23925"/>
    </source>
</evidence>
<evidence type="ECO:0000256" key="1">
    <source>
        <dbReference type="ARBA" id="ARBA00005043"/>
    </source>
</evidence>
<feature type="compositionally biased region" description="Basic residues" evidence="7">
    <location>
        <begin position="1162"/>
        <end position="1172"/>
    </location>
</feature>
<dbReference type="Proteomes" id="UP001180020">
    <property type="component" value="Unassembled WGS sequence"/>
</dbReference>
<keyword evidence="4" id="KW-0819">tRNA processing</keyword>
<dbReference type="InterPro" id="IPR056167">
    <property type="entry name" value="A-sol_ELP1"/>
</dbReference>
<keyword evidence="6" id="KW-0539">Nucleus</keyword>
<feature type="domain" description="ELP1 N-terminal second beta-propeller" evidence="9">
    <location>
        <begin position="362"/>
        <end position="683"/>
    </location>
</feature>
<comment type="similarity">
    <text evidence="2 6">Belongs to the ELP1/IKA1 family.</text>
</comment>
<evidence type="ECO:0000256" key="7">
    <source>
        <dbReference type="SAM" id="MobiDB-lite"/>
    </source>
</evidence>
<evidence type="ECO:0000256" key="6">
    <source>
        <dbReference type="PIRNR" id="PIRNR017233"/>
    </source>
</evidence>
<gene>
    <name evidence="13" type="primary">ELP1</name>
    <name evidence="13" type="ORF">QJS10_CPA03g01536</name>
</gene>
<dbReference type="GO" id="GO:0000049">
    <property type="term" value="F:tRNA binding"/>
    <property type="evidence" value="ECO:0007669"/>
    <property type="project" value="TreeGrafter"/>
</dbReference>
<comment type="function">
    <text evidence="6">Component of the elongator complex which is required for multiple tRNA modifications, including mcm5U (5-methoxycarbonylmethyl uridine), mcm5s2U (5-methoxycarbonylmethyl-2-thiouridine), and ncm5U (5-carbamoylmethyl uridine). The elongator complex catalyzes formation of carboxymethyluridine in the wobble base at position 34 in tRNAs.</text>
</comment>
<feature type="domain" description="ELP1 alpha-solenoid" evidence="11">
    <location>
        <begin position="793"/>
        <end position="885"/>
    </location>
</feature>
<dbReference type="Pfam" id="PF04762">
    <property type="entry name" value="Beta-prop_ELP1_1st"/>
    <property type="match status" value="2"/>
</dbReference>
<keyword evidence="3 6" id="KW-0963">Cytoplasm</keyword>
<dbReference type="Gene3D" id="2.130.10.10">
    <property type="entry name" value="YVTN repeat-like/Quinoprotein amine dehydrogenase"/>
    <property type="match status" value="1"/>
</dbReference>
<dbReference type="PANTHER" id="PTHR12747:SF0">
    <property type="entry name" value="ELONGATOR COMPLEX PROTEIN 1"/>
    <property type="match status" value="1"/>
</dbReference>
<dbReference type="InterPro" id="IPR056166">
    <property type="entry name" value="TPR_ELP1"/>
</dbReference>
<dbReference type="InterPro" id="IPR056164">
    <property type="entry name" value="Beta-prop_ELP1_1st"/>
</dbReference>
<dbReference type="Pfam" id="PF23797">
    <property type="entry name" value="Beta-prop_ELP1_2nd"/>
    <property type="match status" value="1"/>
</dbReference>
<comment type="caution">
    <text evidence="13">The sequence shown here is derived from an EMBL/GenBank/DDBJ whole genome shotgun (WGS) entry which is preliminary data.</text>
</comment>
<organism evidence="13 14">
    <name type="scientific">Acorus calamus</name>
    <name type="common">Sweet flag</name>
    <dbReference type="NCBI Taxonomy" id="4465"/>
    <lineage>
        <taxon>Eukaryota</taxon>
        <taxon>Viridiplantae</taxon>
        <taxon>Streptophyta</taxon>
        <taxon>Embryophyta</taxon>
        <taxon>Tracheophyta</taxon>
        <taxon>Spermatophyta</taxon>
        <taxon>Magnoliopsida</taxon>
        <taxon>Liliopsida</taxon>
        <taxon>Acoraceae</taxon>
        <taxon>Acorus</taxon>
    </lineage>
</organism>
<evidence type="ECO:0000313" key="14">
    <source>
        <dbReference type="Proteomes" id="UP001180020"/>
    </source>
</evidence>
<evidence type="ECO:0000259" key="9">
    <source>
        <dbReference type="Pfam" id="PF23797"/>
    </source>
</evidence>
<dbReference type="InterPro" id="IPR006849">
    <property type="entry name" value="Elp1"/>
</dbReference>
<dbReference type="GO" id="GO:0033588">
    <property type="term" value="C:elongator holoenzyme complex"/>
    <property type="evidence" value="ECO:0007669"/>
    <property type="project" value="InterPro"/>
</dbReference>
<dbReference type="PANTHER" id="PTHR12747">
    <property type="entry name" value="ELONGATOR COMPLEX PROTEIN 1"/>
    <property type="match status" value="1"/>
</dbReference>
<dbReference type="Pfam" id="PF23925">
    <property type="entry name" value="A-sol_ELP1"/>
    <property type="match status" value="2"/>
</dbReference>
<evidence type="ECO:0000256" key="2">
    <source>
        <dbReference type="ARBA" id="ARBA00006086"/>
    </source>
</evidence>
<sequence>MKNLKRYLELAFELPLRSSDETILFSAFDVEQNRLFFVSSANLVYSLRFPSTRRGEPWSESLLPSGGELIAVEDGDSITAFDYLMEKEALVLGTSNGYLLLHTVDGNMTEVVGRVEGGVKCISPSPDGALLAIASGFGQLLVMTHDWEVLYENTLQIPELDKNDLYDMDIPSDQFESSISWRGDGKYFGTLSGVNDVSHSQKIIIWERDSGSLHATSESKAFMPNSLDWMPSGAKVAVACDRKAEKKCPSIVFFEKNGLERSSFSIDESMETKVESLKWNCSSDLVAAVVTCSGYDAIKIWSFSNNHWYLKQEIRYTKEDCVKFLWDPTKPLHLVTWTVGGKVMSYSFVWMTAVTDTSTALVIDNSSILVTPLDLSLIPPPMSLFNLRFRCAVHDVAFFSKNSKNQLAACLCDGSLCVVELPASDSWEQLEGKEFSIESLDFDVYLGTLSYLTWLDSHVLLGVSPHNLQVNGLSRQDLMEQGHGYFMHEIELTCSENAVPGLVTSSGWHAKILRSLPLEAPVIGVVPNPAKKHSAIIQYDGGSVFEYSSNVDAPRYFHKLDLNTGFSSSCPWLKVVTVDDHGIPGTLVIGLDDNGRLYAGGKILSNNCSSFSLYSNACGSVQEAVTHLILTTRQDLLFIISTNDLLLGKVDLQIENCTPGHIHSKGEANREYINIWERGAKVVSVLHGDEAAVILQTNRGNLECIYPRKLVLVSIINALLQGRFKDAMLMVRRHRIDFNIMVDYCGWQAFLQSATEFVSQIDNLGHITESPLFCWLSGSSSRSCTGKPGEGACILTTLARSEPPAIEEALKRIKVIRELELAKTDDCMRKSYPSAEEALKHLLWLSDTGAVYEAALGLYDLNLAAIVALNSQKDPKEFLPFLRELEKLSPVIMQYTIDLRLRRYESALKHIASAGEAYEEDCRNLIKNKPHLFPLALQLFNDPGKRNQVLEDWGDHLHGEKCFEDAATTYLCCSSLQKALKAYRDGGYWRGVLTVAGLLEFGNDDVLQLANELCEELQALGKPAEAAKIALDYCGDIASSVGYYVIACEWEEALRISYMHKREDLVSEVKNAAIECANARVSEYEEGLEKVGKYVARYLAVRQRRLALAAKLKLEERSINDIDDDTVSEASSSISGMSAYTMGTVKGSGTSISSRTTSKARDMRRQKHRGGKIRAGSPGEEMALVEHLKGMSLAETSLRELKSLVLILVMLGKEETARQLQRVGDSLQLWQRAAVNLAEDTVSSDFVDEKAHTLENYVRKLKGESPGRPALSRVLVPSSVHVELL</sequence>
<evidence type="ECO:0000256" key="3">
    <source>
        <dbReference type="ARBA" id="ARBA00022490"/>
    </source>
</evidence>
<name>A0AAV9F830_ACOCL</name>
<feature type="domain" description="ELP1 three-helical bundle" evidence="12">
    <location>
        <begin position="1067"/>
        <end position="1224"/>
    </location>
</feature>
<feature type="domain" description="ELP1 alpha-solenoid" evidence="11">
    <location>
        <begin position="708"/>
        <end position="767"/>
    </location>
</feature>
<dbReference type="EMBL" id="JAUJYO010000003">
    <property type="protein sequence ID" value="KAK1321359.1"/>
    <property type="molecule type" value="Genomic_DNA"/>
</dbReference>
<evidence type="ECO:0000259" key="8">
    <source>
        <dbReference type="Pfam" id="PF04762"/>
    </source>
</evidence>
<dbReference type="GO" id="GO:0005634">
    <property type="term" value="C:nucleus"/>
    <property type="evidence" value="ECO:0007669"/>
    <property type="project" value="UniProtKB-SubCell"/>
</dbReference>
<evidence type="ECO:0000256" key="5">
    <source>
        <dbReference type="ARBA" id="ARBA00029535"/>
    </source>
</evidence>
<dbReference type="Pfam" id="PF23878">
    <property type="entry name" value="TPR_ELP1"/>
    <property type="match status" value="1"/>
</dbReference>
<dbReference type="GO" id="GO:0002926">
    <property type="term" value="P:tRNA wobble base 5-methoxycarbonylmethyl-2-thiouridinylation"/>
    <property type="evidence" value="ECO:0007669"/>
    <property type="project" value="TreeGrafter"/>
</dbReference>